<feature type="DNA-binding region" description="Homeobox" evidence="5">
    <location>
        <begin position="696"/>
        <end position="757"/>
    </location>
</feature>
<keyword evidence="1" id="KW-0378">Hydrolase</keyword>
<dbReference type="Pfam" id="PF01979">
    <property type="entry name" value="Amidohydro_1"/>
    <property type="match status" value="1"/>
</dbReference>
<evidence type="ECO:0000256" key="3">
    <source>
        <dbReference type="ARBA" id="ARBA00023155"/>
    </source>
</evidence>
<dbReference type="PANTHER" id="PTHR43794:SF11">
    <property type="entry name" value="AMIDOHYDROLASE-RELATED DOMAIN-CONTAINING PROTEIN"/>
    <property type="match status" value="1"/>
</dbReference>
<reference evidence="10" key="1">
    <citation type="submission" date="2019-06" db="EMBL/GenBank/DDBJ databases">
        <title>Draft genome sequence of the griseofulvin-producing fungus Xylaria cubensis strain G536.</title>
        <authorList>
            <person name="Mead M.E."/>
            <person name="Raja H.A."/>
            <person name="Steenwyk J.L."/>
            <person name="Knowles S.L."/>
            <person name="Oberlies N.H."/>
            <person name="Rokas A."/>
        </authorList>
    </citation>
    <scope>NUCLEOTIDE SEQUENCE [LARGE SCALE GENOMIC DNA]</scope>
    <source>
        <strain evidence="10">G536</strain>
    </source>
</reference>
<proteinExistence type="predicted"/>
<keyword evidence="3 5" id="KW-0371">Homeobox</keyword>
<dbReference type="Gene3D" id="2.30.40.10">
    <property type="entry name" value="Urease, subunit C, domain 1"/>
    <property type="match status" value="1"/>
</dbReference>
<dbReference type="SUPFAM" id="SSF46689">
    <property type="entry name" value="Homeodomain-like"/>
    <property type="match status" value="1"/>
</dbReference>
<evidence type="ECO:0000259" key="8">
    <source>
        <dbReference type="PROSITE" id="PS50071"/>
    </source>
</evidence>
<dbReference type="SUPFAM" id="SSF51556">
    <property type="entry name" value="Metallo-dependent hydrolases"/>
    <property type="match status" value="1"/>
</dbReference>
<evidence type="ECO:0000256" key="1">
    <source>
        <dbReference type="ARBA" id="ARBA00022801"/>
    </source>
</evidence>
<dbReference type="Gene3D" id="3.20.20.140">
    <property type="entry name" value="Metal-dependent hydrolases"/>
    <property type="match status" value="1"/>
</dbReference>
<dbReference type="SMART" id="SM00389">
    <property type="entry name" value="HOX"/>
    <property type="match status" value="1"/>
</dbReference>
<feature type="region of interest" description="Disordered" evidence="6">
    <location>
        <begin position="925"/>
        <end position="960"/>
    </location>
</feature>
<feature type="signal peptide" evidence="7">
    <location>
        <begin position="1"/>
        <end position="23"/>
    </location>
</feature>
<keyword evidence="2 5" id="KW-0238">DNA-binding</keyword>
<keyword evidence="10" id="KW-1185">Reference proteome</keyword>
<evidence type="ECO:0000256" key="5">
    <source>
        <dbReference type="PROSITE-ProRule" id="PRU00108"/>
    </source>
</evidence>
<evidence type="ECO:0000256" key="7">
    <source>
        <dbReference type="SAM" id="SignalP"/>
    </source>
</evidence>
<dbReference type="STRING" id="2512241.A0A553HQV2"/>
<dbReference type="InterPro" id="IPR001356">
    <property type="entry name" value="HD"/>
</dbReference>
<dbReference type="CDD" id="cd00086">
    <property type="entry name" value="homeodomain"/>
    <property type="match status" value="1"/>
</dbReference>
<dbReference type="OrthoDB" id="194468at2759"/>
<sequence>MGHSLQLLHLLFLIAALFRPASAECRIVKRGLSSDLVLLGTVLTIEGALKNTTVFIQSGRIAHVGDICGLGTRGNDASVVDCSGSVISPGFINTHEHIDYSTVAPFPDIGERVSHRHDWRVGTRNYTMRDVSVNGSVTDATAWGELRHVFSGTTSIIGGEMVPGLARNLDFPDGLEDGLHGPAAMYDTFPLKDKLGVMRNGDCDYGPNAIDRDTASGYHRYIGHIGEGVDLEAANEFTCLSNMTFDTIPALDGGGLSTDIMAPNVALVHALGLTPQDFNMVASRGAKVVWSPRSNMCLYGKTLNVSYLLETGITVALGTDWLPSGSATMAREAVCAASATRDSYGVELPPKMLWEMATLNAARVAGFEDQLGSLDVGKLADIVVFDEWSRNGESEVDPFGQAIFAPQEKIELVLRGGKILLASSELRGLTSNTCETVAFGKSDRIVCVTDELGSSFHELEASLEGVYPVVLPDIPPDEPAYIYGAPKKLGDDVYYGAGSVGTMQCGRNYGYLVLLGGLPIGDGCVLWCRIGHYGAQLPTGLKPRSAGYIREWEQKRPMDTWEKDLAACEQDVVMTDSWWPSTPPLLSVPIMSSNEGLGHWDSPSTADPFFFGDVGTARNGPRDPIQSPTGDIGIPTPDFEAMFHHLDADIDLAFDWVDFETPLHPVDGIAEPRPVIDNDMLSPAPGALVSPENPTTRIRRTAINQRQKGILAGWIARNSTPYPSREDKANLATATGLSVKQISGWFARTRQRALPRVQSHATVATPSGIASSATREKCTKNQSAGLLGDLKSYGRPILSGENPFAILDLHWSRCTSLPPQPERPFNRTSPKRARSLPHIFTLDIIRPCTSGFSQVSQGRLSLDVAAATHKSESNKLDFGAQPLTRRVVRDPIYPLKPIPNFNFIEAWIQDVARYVGPISDGSLETKRFSPSVESHDINSSQDTEETPQTPTVLSQEEPTAGLQMSTADYQVPLQAIHETKHIARQRRSIACEYSIKPLT</sequence>
<gene>
    <name evidence="9" type="ORF">FHL15_008835</name>
</gene>
<dbReference type="GO" id="GO:0016810">
    <property type="term" value="F:hydrolase activity, acting on carbon-nitrogen (but not peptide) bonds"/>
    <property type="evidence" value="ECO:0007669"/>
    <property type="project" value="InterPro"/>
</dbReference>
<dbReference type="InterPro" id="IPR006680">
    <property type="entry name" value="Amidohydro-rel"/>
</dbReference>
<dbReference type="PANTHER" id="PTHR43794">
    <property type="entry name" value="AMINOHYDROLASE SSNA-RELATED"/>
    <property type="match status" value="1"/>
</dbReference>
<feature type="chain" id="PRO_5021711952" description="Homeobox domain-containing protein" evidence="7">
    <location>
        <begin position="24"/>
        <end position="999"/>
    </location>
</feature>
<evidence type="ECO:0000256" key="6">
    <source>
        <dbReference type="SAM" id="MobiDB-lite"/>
    </source>
</evidence>
<feature type="compositionally biased region" description="Polar residues" evidence="6">
    <location>
        <begin position="937"/>
        <end position="960"/>
    </location>
</feature>
<dbReference type="InterPro" id="IPR009057">
    <property type="entry name" value="Homeodomain-like_sf"/>
</dbReference>
<dbReference type="InterPro" id="IPR011059">
    <property type="entry name" value="Metal-dep_hydrolase_composite"/>
</dbReference>
<accession>A0A553HQV2</accession>
<dbReference type="EMBL" id="VFLP01000057">
    <property type="protein sequence ID" value="TRX90290.1"/>
    <property type="molecule type" value="Genomic_DNA"/>
</dbReference>
<comment type="subcellular location">
    <subcellularLocation>
        <location evidence="5">Nucleus</location>
    </subcellularLocation>
</comment>
<dbReference type="GO" id="GO:0006355">
    <property type="term" value="P:regulation of DNA-templated transcription"/>
    <property type="evidence" value="ECO:0007669"/>
    <property type="project" value="InterPro"/>
</dbReference>
<dbReference type="Pfam" id="PF05920">
    <property type="entry name" value="Homeobox_KN"/>
    <property type="match status" value="1"/>
</dbReference>
<dbReference type="Gene3D" id="1.10.10.60">
    <property type="entry name" value="Homeodomain-like"/>
    <property type="match status" value="1"/>
</dbReference>
<dbReference type="InterPro" id="IPR032466">
    <property type="entry name" value="Metal_Hydrolase"/>
</dbReference>
<dbReference type="InterPro" id="IPR050287">
    <property type="entry name" value="MTA/SAH_deaminase"/>
</dbReference>
<keyword evidence="7" id="KW-0732">Signal</keyword>
<evidence type="ECO:0000313" key="10">
    <source>
        <dbReference type="Proteomes" id="UP000319160"/>
    </source>
</evidence>
<evidence type="ECO:0000313" key="9">
    <source>
        <dbReference type="EMBL" id="TRX90290.1"/>
    </source>
</evidence>
<dbReference type="InterPro" id="IPR008422">
    <property type="entry name" value="KN_HD"/>
</dbReference>
<evidence type="ECO:0000256" key="2">
    <source>
        <dbReference type="ARBA" id="ARBA00023125"/>
    </source>
</evidence>
<dbReference type="GO" id="GO:0003677">
    <property type="term" value="F:DNA binding"/>
    <property type="evidence" value="ECO:0007669"/>
    <property type="project" value="UniProtKB-UniRule"/>
</dbReference>
<dbReference type="AlphaFoldDB" id="A0A553HQV2"/>
<protein>
    <recommendedName>
        <fullName evidence="8">Homeobox domain-containing protein</fullName>
    </recommendedName>
</protein>
<feature type="domain" description="Homeobox" evidence="8">
    <location>
        <begin position="694"/>
        <end position="756"/>
    </location>
</feature>
<dbReference type="SUPFAM" id="SSF51338">
    <property type="entry name" value="Composite domain of metallo-dependent hydrolases"/>
    <property type="match status" value="1"/>
</dbReference>
<name>A0A553HQV2_9PEZI</name>
<dbReference type="PROSITE" id="PS50071">
    <property type="entry name" value="HOMEOBOX_2"/>
    <property type="match status" value="1"/>
</dbReference>
<evidence type="ECO:0000256" key="4">
    <source>
        <dbReference type="ARBA" id="ARBA00023242"/>
    </source>
</evidence>
<dbReference type="Proteomes" id="UP000319160">
    <property type="component" value="Unassembled WGS sequence"/>
</dbReference>
<keyword evidence="4 5" id="KW-0539">Nucleus</keyword>
<comment type="caution">
    <text evidence="9">The sequence shown here is derived from an EMBL/GenBank/DDBJ whole genome shotgun (WGS) entry which is preliminary data.</text>
</comment>
<dbReference type="GO" id="GO:0005634">
    <property type="term" value="C:nucleus"/>
    <property type="evidence" value="ECO:0007669"/>
    <property type="project" value="UniProtKB-SubCell"/>
</dbReference>
<organism evidence="9 10">
    <name type="scientific">Xylaria flabelliformis</name>
    <dbReference type="NCBI Taxonomy" id="2512241"/>
    <lineage>
        <taxon>Eukaryota</taxon>
        <taxon>Fungi</taxon>
        <taxon>Dikarya</taxon>
        <taxon>Ascomycota</taxon>
        <taxon>Pezizomycotina</taxon>
        <taxon>Sordariomycetes</taxon>
        <taxon>Xylariomycetidae</taxon>
        <taxon>Xylariales</taxon>
        <taxon>Xylariaceae</taxon>
        <taxon>Xylaria</taxon>
    </lineage>
</organism>